<evidence type="ECO:0000256" key="5">
    <source>
        <dbReference type="ARBA" id="ARBA00022519"/>
    </source>
</evidence>
<keyword evidence="10" id="KW-0175">Coiled coil</keyword>
<dbReference type="RefSeq" id="WP_152758181.1">
    <property type="nucleotide sequence ID" value="NZ_WHNP01000009.1"/>
</dbReference>
<keyword evidence="14" id="KW-1185">Reference proteome</keyword>
<keyword evidence="5 9" id="KW-0997">Cell inner membrane</keyword>
<evidence type="ECO:0000256" key="4">
    <source>
        <dbReference type="ARBA" id="ARBA00022475"/>
    </source>
</evidence>
<dbReference type="InterPro" id="IPR050739">
    <property type="entry name" value="MFP"/>
</dbReference>
<evidence type="ECO:0000256" key="9">
    <source>
        <dbReference type="RuleBase" id="RU365093"/>
    </source>
</evidence>
<feature type="domain" description="AprE-like beta-barrel" evidence="12">
    <location>
        <begin position="342"/>
        <end position="430"/>
    </location>
</feature>
<dbReference type="InterPro" id="IPR058982">
    <property type="entry name" value="Beta-barrel_AprE"/>
</dbReference>
<evidence type="ECO:0000259" key="12">
    <source>
        <dbReference type="Pfam" id="PF26002"/>
    </source>
</evidence>
<comment type="subcellular location">
    <subcellularLocation>
        <location evidence="1 9">Cell inner membrane</location>
        <topology evidence="1 9">Single-pass membrane protein</topology>
    </subcellularLocation>
</comment>
<dbReference type="GO" id="GO:0015031">
    <property type="term" value="P:protein transport"/>
    <property type="evidence" value="ECO:0007669"/>
    <property type="project" value="InterPro"/>
</dbReference>
<keyword evidence="3 9" id="KW-0813">Transport</keyword>
<feature type="transmembrane region" description="Helical" evidence="9">
    <location>
        <begin position="35"/>
        <end position="53"/>
    </location>
</feature>
<dbReference type="SUPFAM" id="SSF111369">
    <property type="entry name" value="HlyD-like secretion proteins"/>
    <property type="match status" value="1"/>
</dbReference>
<dbReference type="PRINTS" id="PR01490">
    <property type="entry name" value="RTXTOXIND"/>
</dbReference>
<dbReference type="GO" id="GO:0005886">
    <property type="term" value="C:plasma membrane"/>
    <property type="evidence" value="ECO:0007669"/>
    <property type="project" value="UniProtKB-SubCell"/>
</dbReference>
<dbReference type="Gene3D" id="2.40.50.100">
    <property type="match status" value="1"/>
</dbReference>
<keyword evidence="7 9" id="KW-1133">Transmembrane helix</keyword>
<dbReference type="Pfam" id="PF26002">
    <property type="entry name" value="Beta-barrel_AprE"/>
    <property type="match status" value="1"/>
</dbReference>
<evidence type="ECO:0000313" key="14">
    <source>
        <dbReference type="Proteomes" id="UP000484381"/>
    </source>
</evidence>
<protein>
    <recommendedName>
        <fullName evidence="9">Membrane fusion protein (MFP) family protein</fullName>
    </recommendedName>
</protein>
<dbReference type="PANTHER" id="PTHR30386">
    <property type="entry name" value="MEMBRANE FUSION SUBUNIT OF EMRAB-TOLC MULTIDRUG EFFLUX PUMP"/>
    <property type="match status" value="1"/>
</dbReference>
<accession>A0A7X1N9C3</accession>
<dbReference type="EMBL" id="WHNP01000009">
    <property type="protein sequence ID" value="MPW17644.1"/>
    <property type="molecule type" value="Genomic_DNA"/>
</dbReference>
<evidence type="ECO:0000259" key="11">
    <source>
        <dbReference type="Pfam" id="PF25994"/>
    </source>
</evidence>
<dbReference type="Gene3D" id="2.40.30.170">
    <property type="match status" value="1"/>
</dbReference>
<dbReference type="Pfam" id="PF25994">
    <property type="entry name" value="HH_AprE"/>
    <property type="match status" value="1"/>
</dbReference>
<dbReference type="PANTHER" id="PTHR30386:SF17">
    <property type="entry name" value="ALKALINE PROTEASE SECRETION PROTEIN APRE"/>
    <property type="match status" value="1"/>
</dbReference>
<keyword evidence="6 9" id="KW-0812">Transmembrane</keyword>
<feature type="coiled-coil region" evidence="10">
    <location>
        <begin position="251"/>
        <end position="286"/>
    </location>
</feature>
<evidence type="ECO:0000256" key="10">
    <source>
        <dbReference type="SAM" id="Coils"/>
    </source>
</evidence>
<name>A0A7X1N9C3_9BURK</name>
<gene>
    <name evidence="13" type="ORF">GCT13_12060</name>
</gene>
<sequence length="454" mass="49398">MFNSASKKAGTPALEVLGTSVPPEVQTDELRYVRVGWTIVLVGVVGSLLWATFAPLSKGVPVQGTVVVTGNRKQIQHPTGGIIEDILVHDGDVVKAGQVLVRMNSVQARAQQAAISAQFLSELAVRSRLEAEATGAPKIAFPAELQRAAAGHNQQVLDNMRLQQELLNSRRAALQSSIGALRQTMSGYGAQLARSKDANQQKQAEQKVLSDQLAGVRQLANEGYVPRTKLQDLEREDARVQSEIATQSGYSAQLASQIAEARMRIAQQQEDYMKEVRTQLTDVERDTSALRSKLSEIDFEVNNTELRAPVDGTVVGVNVFTNGGVIAAGAKLMEVVPSGEPLEVEAELPVNLVDKVHDAMPVDMMFTAFNQNTTPRIPGTVSFVSADRLVNERTAAPFYRLRVKVTPQGMKELAHFDVKPGMPVEVFVKAGERSLLSYLLKPIVDRARTALTED</sequence>
<dbReference type="InterPro" id="IPR058781">
    <property type="entry name" value="HH_AprE-like"/>
</dbReference>
<evidence type="ECO:0000256" key="6">
    <source>
        <dbReference type="ARBA" id="ARBA00022692"/>
    </source>
</evidence>
<dbReference type="AlphaFoldDB" id="A0A7X1N9C3"/>
<comment type="caution">
    <text evidence="13">The sequence shown here is derived from an EMBL/GenBank/DDBJ whole genome shotgun (WGS) entry which is preliminary data.</text>
</comment>
<evidence type="ECO:0000256" key="7">
    <source>
        <dbReference type="ARBA" id="ARBA00022989"/>
    </source>
</evidence>
<evidence type="ECO:0000313" key="13">
    <source>
        <dbReference type="EMBL" id="MPW17644.1"/>
    </source>
</evidence>
<evidence type="ECO:0000256" key="2">
    <source>
        <dbReference type="ARBA" id="ARBA00009477"/>
    </source>
</evidence>
<comment type="similarity">
    <text evidence="2 9">Belongs to the membrane fusion protein (MFP) (TC 8.A.1) family.</text>
</comment>
<proteinExistence type="inferred from homology"/>
<keyword evidence="4 9" id="KW-1003">Cell membrane</keyword>
<dbReference type="Proteomes" id="UP000484381">
    <property type="component" value="Unassembled WGS sequence"/>
</dbReference>
<organism evidence="13 14">
    <name type="scientific">Paraburkholderia franconis</name>
    <dbReference type="NCBI Taxonomy" id="2654983"/>
    <lineage>
        <taxon>Bacteria</taxon>
        <taxon>Pseudomonadati</taxon>
        <taxon>Pseudomonadota</taxon>
        <taxon>Betaproteobacteria</taxon>
        <taxon>Burkholderiales</taxon>
        <taxon>Burkholderiaceae</taxon>
        <taxon>Paraburkholderia</taxon>
    </lineage>
</organism>
<feature type="domain" description="AprE-like long alpha-helical hairpin" evidence="11">
    <location>
        <begin position="108"/>
        <end position="295"/>
    </location>
</feature>
<reference evidence="13 14" key="1">
    <citation type="submission" date="2019-10" db="EMBL/GenBank/DDBJ databases">
        <title>Paraburkholderia sp. isolated from nodules of Mimosa pudica from Brazilian Atlantic Forest soils.</title>
        <authorList>
            <person name="Paulitsch F."/>
            <person name="Hungria M."/>
            <person name="Dall'Agnol R."/>
        </authorList>
    </citation>
    <scope>NUCLEOTIDE SEQUENCE [LARGE SCALE GENOMIC DNA]</scope>
    <source>
        <strain evidence="13 14">CNPSo 3157</strain>
    </source>
</reference>
<evidence type="ECO:0000256" key="1">
    <source>
        <dbReference type="ARBA" id="ARBA00004377"/>
    </source>
</evidence>
<evidence type="ECO:0000256" key="3">
    <source>
        <dbReference type="ARBA" id="ARBA00022448"/>
    </source>
</evidence>
<keyword evidence="8 9" id="KW-0472">Membrane</keyword>
<dbReference type="NCBIfam" id="TIGR01843">
    <property type="entry name" value="type_I_hlyD"/>
    <property type="match status" value="1"/>
</dbReference>
<evidence type="ECO:0000256" key="8">
    <source>
        <dbReference type="ARBA" id="ARBA00023136"/>
    </source>
</evidence>
<dbReference type="InterPro" id="IPR010129">
    <property type="entry name" value="T1SS_HlyD"/>
</dbReference>